<keyword evidence="10" id="KW-0378">Hydrolase</keyword>
<protein>
    <submittedName>
        <fullName evidence="21">Nonstructural polyprotein</fullName>
    </submittedName>
</protein>
<evidence type="ECO:0000256" key="1">
    <source>
        <dbReference type="ARBA" id="ARBA00004192"/>
    </source>
</evidence>
<dbReference type="GO" id="GO:0039694">
    <property type="term" value="P:viral RNA genome replication"/>
    <property type="evidence" value="ECO:0007669"/>
    <property type="project" value="InterPro"/>
</dbReference>
<dbReference type="EMBL" id="MT224137">
    <property type="protein sequence ID" value="QQP18735.1"/>
    <property type="molecule type" value="Genomic_RNA"/>
</dbReference>
<dbReference type="GO" id="GO:0003723">
    <property type="term" value="F:RNA binding"/>
    <property type="evidence" value="ECO:0007669"/>
    <property type="project" value="InterPro"/>
</dbReference>
<evidence type="ECO:0000256" key="11">
    <source>
        <dbReference type="ARBA" id="ARBA00022806"/>
    </source>
</evidence>
<dbReference type="GO" id="GO:0003724">
    <property type="term" value="F:RNA helicase activity"/>
    <property type="evidence" value="ECO:0007669"/>
    <property type="project" value="InterPro"/>
</dbReference>
<keyword evidence="16 18" id="KW-0472">Membrane</keyword>
<evidence type="ECO:0000256" key="7">
    <source>
        <dbReference type="ARBA" id="ARBA00022679"/>
    </source>
</evidence>
<evidence type="ECO:0000256" key="9">
    <source>
        <dbReference type="ARBA" id="ARBA00022741"/>
    </source>
</evidence>
<evidence type="ECO:0000256" key="6">
    <source>
        <dbReference type="ARBA" id="ARBA00022670"/>
    </source>
</evidence>
<keyword evidence="12" id="KW-0788">Thiol protease</keyword>
<comment type="subcellular location">
    <subcellularLocation>
        <location evidence="1">Host cytoplasm</location>
    </subcellularLocation>
    <subcellularLocation>
        <location evidence="2">Host membrane</location>
    </subcellularLocation>
</comment>
<dbReference type="GO" id="GO:0003968">
    <property type="term" value="F:RNA-directed RNA polymerase activity"/>
    <property type="evidence" value="ECO:0007669"/>
    <property type="project" value="UniProtKB-KW"/>
</dbReference>
<dbReference type="Gene3D" id="3.30.70.270">
    <property type="match status" value="1"/>
</dbReference>
<keyword evidence="7" id="KW-0808">Transferase</keyword>
<dbReference type="InterPro" id="IPR043504">
    <property type="entry name" value="Peptidase_S1_PA_chymotrypsin"/>
</dbReference>
<dbReference type="InterPro" id="IPR000199">
    <property type="entry name" value="Peptidase_C3A/C3B_picornavir"/>
</dbReference>
<dbReference type="SUPFAM" id="SSF50494">
    <property type="entry name" value="Trypsin-like serine proteases"/>
    <property type="match status" value="1"/>
</dbReference>
<evidence type="ECO:0000256" key="12">
    <source>
        <dbReference type="ARBA" id="ARBA00022807"/>
    </source>
</evidence>
<keyword evidence="6" id="KW-0645">Protease</keyword>
<evidence type="ECO:0000256" key="13">
    <source>
        <dbReference type="ARBA" id="ARBA00022840"/>
    </source>
</evidence>
<dbReference type="GO" id="GO:0033644">
    <property type="term" value="C:host cell membrane"/>
    <property type="evidence" value="ECO:0007669"/>
    <property type="project" value="UniProtKB-SubCell"/>
</dbReference>
<dbReference type="InterPro" id="IPR007094">
    <property type="entry name" value="RNA-dir_pol_PSvirus"/>
</dbReference>
<organism evidence="21">
    <name type="scientific">Soybean thrips dicistrovirus 2</name>
    <dbReference type="NCBI Taxonomy" id="2802230"/>
    <lineage>
        <taxon>Viruses</taxon>
        <taxon>Riboviria</taxon>
        <taxon>Orthornavirae</taxon>
        <taxon>Pisuviricota</taxon>
        <taxon>Pisoniviricetes</taxon>
        <taxon>Picornavirales</taxon>
        <taxon>Dicistroviridae</taxon>
    </lineage>
</organism>
<evidence type="ECO:0000256" key="16">
    <source>
        <dbReference type="ARBA" id="ARBA00023136"/>
    </source>
</evidence>
<dbReference type="SUPFAM" id="SSF56672">
    <property type="entry name" value="DNA/RNA polymerases"/>
    <property type="match status" value="1"/>
</dbReference>
<dbReference type="InterPro" id="IPR000605">
    <property type="entry name" value="Helicase_SF3_ssDNA/RNA_vir"/>
</dbReference>
<evidence type="ECO:0000256" key="10">
    <source>
        <dbReference type="ARBA" id="ARBA00022801"/>
    </source>
</evidence>
<dbReference type="InterPro" id="IPR001205">
    <property type="entry name" value="RNA-dir_pol_C"/>
</dbReference>
<keyword evidence="8" id="KW-0548">Nucleotidyltransferase</keyword>
<dbReference type="PROSITE" id="PS50507">
    <property type="entry name" value="RDRP_SSRNA_POS"/>
    <property type="match status" value="1"/>
</dbReference>
<evidence type="ECO:0000313" key="21">
    <source>
        <dbReference type="EMBL" id="QQP18735.1"/>
    </source>
</evidence>
<keyword evidence="18" id="KW-1133">Transmembrane helix</keyword>
<feature type="domain" description="SF3 helicase" evidence="20">
    <location>
        <begin position="530"/>
        <end position="715"/>
    </location>
</feature>
<dbReference type="Pfam" id="PF00910">
    <property type="entry name" value="RNA_helicase"/>
    <property type="match status" value="1"/>
</dbReference>
<keyword evidence="14" id="KW-1043">Host membrane</keyword>
<dbReference type="PROSITE" id="PS51218">
    <property type="entry name" value="SF3_HELICASE_2"/>
    <property type="match status" value="1"/>
</dbReference>
<dbReference type="Pfam" id="PF00548">
    <property type="entry name" value="Peptidase_C3"/>
    <property type="match status" value="1"/>
</dbReference>
<name>A0A7T8G239_9VIRU</name>
<dbReference type="GO" id="GO:0004197">
    <property type="term" value="F:cysteine-type endopeptidase activity"/>
    <property type="evidence" value="ECO:0007669"/>
    <property type="project" value="InterPro"/>
</dbReference>
<sequence>MDYVYQNNFTTMLSMTPEQFMTNVDPLFYDWLASEQGVVTDYADRKRKQPFCFCKDDEEDYTDWNLRLKRYDMRMADFYGRCPYSNIEFSDTGFTVKSLCSLSKNKLKDLGIHNHMTPIKKRLFGCMCSEHYIYPNKMIGSRPGKDFFFVTYCDNYAYAEKPDLIYYDKPITNDVVVTYVSVPSYHYQKTHAIMSGNEINVRELLDFDTTLTDDSDQGGHHIYNLRRNRIGKFYYEMKRDCIASRLYYRIMKGQQFNGYSEMWEQQMGMLDNFFKVEISEDSRKYVDDKIEELKTLAESNSERIADGAMTLTDQLARKDPIKVQIGLENNYAVLLAELTSLGYAIWKAKDYAHLASIVTVYLMGKRVATQLIYDFLDLLKKTFSKAEQESEDETVDKAGFCLFNGISAIFTGSLKTMKEYVNVFRNATIFERGIRSFKTMVDWLLNVLKKSLNWVYYQVTGVNLFDQETEDGLSKWLKESQDILTPAGRANPDSEAVLEKISDLMTQGWAINSVIKDNPREQEFKTTFTNLRLLSVKSRHIQEEARTMPAPFLVYLYGRTGLRKTTNIMKLASKFVQYDPTIETEAERIEILENMDKYIYYRAPENIYNDGLKARHFIVAHDDAFQNVDSQARPNPEMLELIRGVGPAPQLPHMADVEEKGRFQMRTRLIICTSNVAYPNPIESISKPSALHRRISTFRHKVTSDPDQPFRCQRTHKTERGEARPEGPVMDFDTYVDEFVVEVRKWFADQKQYAEDIKDYTKDIVDEVRKSASYKLEMEKKNVIAQQQIGESYVSRDFYEGYVDWLIDNSGTLELSHSSNAPEFIKDIFRVATDDNVKNKKTKLEIVFMKLALTENQIITLSEHSSYKAYLEWRSTRDNIDKKTRLALLKHRLQKFNDERPWLANVTKALAVAISLGASYWIVKNVAPVVYNWAKKVLIKIKNWFVESGEYLRASMMSIVEVGNKKFVRLIRSIRNSFKSEDVLYDAKEYFSDSDIAKIEEVGKRIATGSLEDVHIHDANFVQQKDTVQFRPGRRIKEFSRITQELANYDVEQDKANRRNNPRMAAHLTQEFLDDAGMNTALTKIEQSMFYIKFVEQKTIEPKGVFLGLTADKFLAFGHALHAINAKGSFVMNHSGVDVVVDNDQIEVCVLPNDETEGFEMPNIMSIQQYCEYHIDNMKNLRDAVVIKIKNKNLPTAPTVMKQICASKDRLQIMGGKGVLINNNSAASKLYNTVGPFKMNEKPIYTEGRATYRMVDSIMYSAITHKGSCGSPLILQNPRVQGRLIGIHVAALSDGINGCMAVSIYKELLEDAINRLDSGKDVTNVNDLQMQEMGLEMDEEFVTSEAQELGDGMFVFGRVSNPVYLQKDTKLKKSLIHGEAFPSTMEPTMLEPYIDEGQVIDPMMRGLEGFRGQNGELDDGYVKSVVSSVFDHIYQRSEHKCEQYDRVFTLEEAVFGLPDDPAFKPIDRTTSGGRTWDSKGCKGKSYYIRGEIGSKTNPPFIHEDLRKKVNERLEKAKQGIRKQTIYQDTLKPEKKKRKTDPMYSTKPKTRVFSNGQLDYNLLVRMYFGGFILWFIKNMIANTSLVGINMYSATVNYLAKSLASSGGVLAGDFENYDKRLRADIGRIILSHFIEPFYKKATKEERMVRLVLFCDLMRSLHITGDILYMLVKSIPSGHPLTTIFNSLYNLIAAVLVYLMVVPVWYRTVALFFKLVVCYFYGDDNIFGVDRSIIQYFNYKTLVEAYLKIGMIYTDSSKQHMDGVKLYDKLEDVTILKRYFRFDYRMGRYVACLDKSVIEEMVNWVHDTLDEKVALYLNINVATREAALWDFEYYDNFTLKINAALRSRGLEIVPIEPYGLLRQQVLVEYMY</sequence>
<dbReference type="InterPro" id="IPR043502">
    <property type="entry name" value="DNA/RNA_pol_sf"/>
</dbReference>
<dbReference type="InterPro" id="IPR014759">
    <property type="entry name" value="Helicase_SF3_ssRNA_vir"/>
</dbReference>
<evidence type="ECO:0000256" key="18">
    <source>
        <dbReference type="SAM" id="Phobius"/>
    </source>
</evidence>
<keyword evidence="13" id="KW-0067">ATP-binding</keyword>
<proteinExistence type="predicted"/>
<evidence type="ECO:0000256" key="5">
    <source>
        <dbReference type="ARBA" id="ARBA00022553"/>
    </source>
</evidence>
<evidence type="ECO:0000256" key="15">
    <source>
        <dbReference type="ARBA" id="ARBA00022953"/>
    </source>
</evidence>
<evidence type="ECO:0000259" key="20">
    <source>
        <dbReference type="PROSITE" id="PS51218"/>
    </source>
</evidence>
<dbReference type="InterPro" id="IPR009003">
    <property type="entry name" value="Peptidase_S1_PA"/>
</dbReference>
<reference evidence="21" key="1">
    <citation type="journal article" date="2020" name="Viruses">
        <title>Soybean Thrips (Thysanoptera: Thripidae) Harbor Highly Diverse Populations of Arthropod, Fungal and Plant Viruses.</title>
        <authorList>
            <person name="Thekke-Veetil T."/>
            <person name="Lagos-Kutz D."/>
            <person name="McCoppin N.K."/>
            <person name="Hartman G.L."/>
            <person name="Ju H.K."/>
            <person name="Lim H.S."/>
            <person name="Domier L.L."/>
        </authorList>
    </citation>
    <scope>NUCLEOTIDE SEQUENCE</scope>
    <source>
        <strain evidence="21">STN1</strain>
    </source>
</reference>
<evidence type="ECO:0000256" key="17">
    <source>
        <dbReference type="ARBA" id="ARBA00023200"/>
    </source>
</evidence>
<evidence type="ECO:0000259" key="19">
    <source>
        <dbReference type="PROSITE" id="PS50507"/>
    </source>
</evidence>
<keyword evidence="5" id="KW-0597">Phosphoprotein</keyword>
<evidence type="ECO:0000256" key="14">
    <source>
        <dbReference type="ARBA" id="ARBA00022870"/>
    </source>
</evidence>
<evidence type="ECO:0000256" key="2">
    <source>
        <dbReference type="ARBA" id="ARBA00004551"/>
    </source>
</evidence>
<evidence type="ECO:0000256" key="3">
    <source>
        <dbReference type="ARBA" id="ARBA00022484"/>
    </source>
</evidence>
<dbReference type="GO" id="GO:0006351">
    <property type="term" value="P:DNA-templated transcription"/>
    <property type="evidence" value="ECO:0007669"/>
    <property type="project" value="InterPro"/>
</dbReference>
<keyword evidence="9" id="KW-0547">Nucleotide-binding</keyword>
<keyword evidence="4" id="KW-0191">Covalent protein-RNA linkage</keyword>
<keyword evidence="3" id="KW-0696">RNA-directed RNA polymerase</keyword>
<dbReference type="InterPro" id="IPR043128">
    <property type="entry name" value="Rev_trsase/Diguanyl_cyclase"/>
</dbReference>
<evidence type="ECO:0000256" key="8">
    <source>
        <dbReference type="ARBA" id="ARBA00022695"/>
    </source>
</evidence>
<feature type="domain" description="RdRp catalytic" evidence="19">
    <location>
        <begin position="1605"/>
        <end position="1734"/>
    </location>
</feature>
<dbReference type="GO" id="GO:0006508">
    <property type="term" value="P:proteolysis"/>
    <property type="evidence" value="ECO:0007669"/>
    <property type="project" value="UniProtKB-KW"/>
</dbReference>
<dbReference type="Pfam" id="PF00680">
    <property type="entry name" value="RdRP_1"/>
    <property type="match status" value="1"/>
</dbReference>
<dbReference type="Gene3D" id="2.40.10.10">
    <property type="entry name" value="Trypsin-like serine proteases"/>
    <property type="match status" value="1"/>
</dbReference>
<feature type="transmembrane region" description="Helical" evidence="18">
    <location>
        <begin position="1681"/>
        <end position="1703"/>
    </location>
</feature>
<dbReference type="GO" id="GO:0005524">
    <property type="term" value="F:ATP binding"/>
    <property type="evidence" value="ECO:0007669"/>
    <property type="project" value="UniProtKB-KW"/>
</dbReference>
<keyword evidence="11" id="KW-0347">Helicase</keyword>
<evidence type="ECO:0000256" key="4">
    <source>
        <dbReference type="ARBA" id="ARBA00022520"/>
    </source>
</evidence>
<keyword evidence="18" id="KW-0812">Transmembrane</keyword>
<keyword evidence="17" id="KW-1035">Host cytoplasm</keyword>
<accession>A0A7T8G239</accession>
<keyword evidence="15" id="KW-0693">Viral RNA replication</keyword>